<feature type="chain" id="PRO_5038409703" evidence="3">
    <location>
        <begin position="16"/>
        <end position="330"/>
    </location>
</feature>
<dbReference type="Pfam" id="PF01497">
    <property type="entry name" value="Peripla_BP_2"/>
    <property type="match status" value="1"/>
</dbReference>
<evidence type="ECO:0000256" key="2">
    <source>
        <dbReference type="ARBA" id="ARBA00022729"/>
    </source>
</evidence>
<dbReference type="EMBL" id="JACHMX010000001">
    <property type="protein sequence ID" value="MBB5850129.1"/>
    <property type="molecule type" value="Genomic_DNA"/>
</dbReference>
<dbReference type="InterPro" id="IPR002491">
    <property type="entry name" value="ABC_transptr_periplasmic_BD"/>
</dbReference>
<keyword evidence="6" id="KW-1185">Reference proteome</keyword>
<dbReference type="RefSeq" id="WP_184891418.1">
    <property type="nucleotide sequence ID" value="NZ_JACHMX010000001.1"/>
</dbReference>
<sequence length="330" mass="34473">MAFPVRLATASVVMALVAGCATGTSDQGAPGAAAPGVIESCGKRSTFAAAPNRVVALDQSSTETLLALGAGAKMAGTANLKTKVSPEHAAEYAKIPVLSPKVLTAEPLRAANPDFVTASFKELFTADRAGTRDELEALGVPTYVSAVNCPDGTTGAFERLFRDYENLGKALGVADRAGELATAQRALLAEAREKGAKRPQGLKVAWVYSVFKDVPYVAGRTGMPSEMSRISGVTNVFDDVDQEWPEVSWEAIADRAPDVVVIGDLSERGNPGDTADEKLAMMRAHPVLSQLPAVRDGKIIKLPGIELDASVRTVNALRAFGSGLDALGHG</sequence>
<feature type="signal peptide" evidence="3">
    <location>
        <begin position="1"/>
        <end position="15"/>
    </location>
</feature>
<proteinExistence type="inferred from homology"/>
<dbReference type="SUPFAM" id="SSF53807">
    <property type="entry name" value="Helical backbone' metal receptor"/>
    <property type="match status" value="1"/>
</dbReference>
<feature type="domain" description="Fe/B12 periplasmic-binding" evidence="4">
    <location>
        <begin position="53"/>
        <end position="330"/>
    </location>
</feature>
<comment type="caution">
    <text evidence="5">The sequence shown here is derived from an EMBL/GenBank/DDBJ whole genome shotgun (WGS) entry which is preliminary data.</text>
</comment>
<dbReference type="NCBIfam" id="NF038402">
    <property type="entry name" value="TroA_like"/>
    <property type="match status" value="1"/>
</dbReference>
<evidence type="ECO:0000256" key="1">
    <source>
        <dbReference type="ARBA" id="ARBA00008814"/>
    </source>
</evidence>
<dbReference type="Gene3D" id="3.40.50.1980">
    <property type="entry name" value="Nitrogenase molybdenum iron protein domain"/>
    <property type="match status" value="2"/>
</dbReference>
<evidence type="ECO:0000259" key="4">
    <source>
        <dbReference type="PROSITE" id="PS50983"/>
    </source>
</evidence>
<keyword evidence="2 3" id="KW-0732">Signal</keyword>
<protein>
    <submittedName>
        <fullName evidence="5">Iron complex transport system substrate-binding protein</fullName>
    </submittedName>
</protein>
<evidence type="ECO:0000313" key="5">
    <source>
        <dbReference type="EMBL" id="MBB5850129.1"/>
    </source>
</evidence>
<dbReference type="PANTHER" id="PTHR30535:SF7">
    <property type="entry name" value="IRON(III) DICITRATE-BINDING PROTEIN"/>
    <property type="match status" value="1"/>
</dbReference>
<comment type="similarity">
    <text evidence="1">Belongs to the bacterial solute-binding protein 8 family.</text>
</comment>
<dbReference type="PROSITE" id="PS51257">
    <property type="entry name" value="PROKAR_LIPOPROTEIN"/>
    <property type="match status" value="1"/>
</dbReference>
<dbReference type="InterPro" id="IPR054828">
    <property type="entry name" value="Vit_B12_bind_prot"/>
</dbReference>
<dbReference type="InterPro" id="IPR050902">
    <property type="entry name" value="ABC_Transporter_SBP"/>
</dbReference>
<gene>
    <name evidence="5" type="ORF">HDA45_000216</name>
</gene>
<evidence type="ECO:0000313" key="6">
    <source>
        <dbReference type="Proteomes" id="UP000580861"/>
    </source>
</evidence>
<accession>A0A841AN37</accession>
<dbReference type="AlphaFoldDB" id="A0A841AN37"/>
<reference evidence="5 6" key="1">
    <citation type="submission" date="2020-08" db="EMBL/GenBank/DDBJ databases">
        <title>Sequencing the genomes of 1000 actinobacteria strains.</title>
        <authorList>
            <person name="Klenk H.-P."/>
        </authorList>
    </citation>
    <scope>NUCLEOTIDE SEQUENCE [LARGE SCALE GENOMIC DNA]</scope>
    <source>
        <strain evidence="5 6">DSM 45272</strain>
    </source>
</reference>
<dbReference type="Proteomes" id="UP000580861">
    <property type="component" value="Unassembled WGS sequence"/>
</dbReference>
<organism evidence="5 6">
    <name type="scientific">Amycolatopsis umgeniensis</name>
    <dbReference type="NCBI Taxonomy" id="336628"/>
    <lineage>
        <taxon>Bacteria</taxon>
        <taxon>Bacillati</taxon>
        <taxon>Actinomycetota</taxon>
        <taxon>Actinomycetes</taxon>
        <taxon>Pseudonocardiales</taxon>
        <taxon>Pseudonocardiaceae</taxon>
        <taxon>Amycolatopsis</taxon>
    </lineage>
</organism>
<dbReference type="PANTHER" id="PTHR30535">
    <property type="entry name" value="VITAMIN B12-BINDING PROTEIN"/>
    <property type="match status" value="1"/>
</dbReference>
<name>A0A841AN37_9PSEU</name>
<dbReference type="PROSITE" id="PS50983">
    <property type="entry name" value="FE_B12_PBP"/>
    <property type="match status" value="1"/>
</dbReference>
<evidence type="ECO:0000256" key="3">
    <source>
        <dbReference type="SAM" id="SignalP"/>
    </source>
</evidence>